<keyword evidence="2" id="KW-1185">Reference proteome</keyword>
<gene>
    <name evidence="1" type="ORF">FQA45_05435</name>
</gene>
<organism evidence="1 2">
    <name type="scientific">Glutamicibacter halophytocola</name>
    <dbReference type="NCBI Taxonomy" id="1933880"/>
    <lineage>
        <taxon>Bacteria</taxon>
        <taxon>Bacillati</taxon>
        <taxon>Actinomycetota</taxon>
        <taxon>Actinomycetes</taxon>
        <taxon>Micrococcales</taxon>
        <taxon>Micrococcaceae</taxon>
        <taxon>Glutamicibacter</taxon>
    </lineage>
</organism>
<evidence type="ECO:0000313" key="1">
    <source>
        <dbReference type="EMBL" id="QDY67990.1"/>
    </source>
</evidence>
<dbReference type="Gene3D" id="3.30.2310.20">
    <property type="entry name" value="RelE-like"/>
    <property type="match status" value="1"/>
</dbReference>
<name>A0ABX5YE90_9MICC</name>
<protein>
    <recommendedName>
        <fullName evidence="3">Type II toxin-antitoxin system RelE/ParE family toxin</fullName>
    </recommendedName>
</protein>
<dbReference type="InterPro" id="IPR035093">
    <property type="entry name" value="RelE/ParE_toxin_dom_sf"/>
</dbReference>
<evidence type="ECO:0000313" key="2">
    <source>
        <dbReference type="Proteomes" id="UP000320717"/>
    </source>
</evidence>
<accession>A0ABX5YE90</accession>
<proteinExistence type="predicted"/>
<dbReference type="Proteomes" id="UP000320717">
    <property type="component" value="Chromosome"/>
</dbReference>
<dbReference type="EMBL" id="CP042260">
    <property type="protein sequence ID" value="QDY67990.1"/>
    <property type="molecule type" value="Genomic_DNA"/>
</dbReference>
<reference evidence="1 2" key="1">
    <citation type="submission" date="2019-07" db="EMBL/GenBank/DDBJ databases">
        <title>Complete Genome Sequence of drought tolerant Plant Growth-Promoting Rhizobacterium Glutamicibacter halophytocola DR408.</title>
        <authorList>
            <person name="Nishu S.D."/>
            <person name="Lee T.K."/>
        </authorList>
    </citation>
    <scope>NUCLEOTIDE SEQUENCE [LARGE SCALE GENOMIC DNA]</scope>
    <source>
        <strain evidence="1 2">DR408</strain>
    </source>
</reference>
<evidence type="ECO:0008006" key="3">
    <source>
        <dbReference type="Google" id="ProtNLM"/>
    </source>
</evidence>
<sequence>MGGLCLHWPCDQNIRLLAHRVALSKIRPERSAEVLEDLRAPPSHRLDARGGDRAGQYSITTDGQCRIRFVRSAA</sequence>